<comment type="caution">
    <text evidence="10">The sequence shown here is derived from an EMBL/GenBank/DDBJ whole genome shotgun (WGS) entry which is preliminary data.</text>
</comment>
<organism evidence="10 11">
    <name type="scientific">Floridaenema evergladense BLCC-F167</name>
    <dbReference type="NCBI Taxonomy" id="3153639"/>
    <lineage>
        <taxon>Bacteria</taxon>
        <taxon>Bacillati</taxon>
        <taxon>Cyanobacteriota</taxon>
        <taxon>Cyanophyceae</taxon>
        <taxon>Oscillatoriophycideae</taxon>
        <taxon>Aerosakkonematales</taxon>
        <taxon>Aerosakkonemataceae</taxon>
        <taxon>Floridanema</taxon>
        <taxon>Floridanema evergladense</taxon>
    </lineage>
</organism>
<dbReference type="EMBL" id="JBHFNT010000302">
    <property type="protein sequence ID" value="MFB2839301.1"/>
    <property type="molecule type" value="Genomic_DNA"/>
</dbReference>
<feature type="transmembrane region" description="Helical" evidence="8">
    <location>
        <begin position="91"/>
        <end position="110"/>
    </location>
</feature>
<reference evidence="10 11" key="1">
    <citation type="submission" date="2024-09" db="EMBL/GenBank/DDBJ databases">
        <title>Floridaenema gen nov. (Aerosakkonemataceae, Aerosakkonematales ord. nov., Cyanobacteria) from benthic tropical and subtropical fresh waters, with the description of four new species.</title>
        <authorList>
            <person name="Moretto J.A."/>
            <person name="Berthold D.E."/>
            <person name="Lefler F.W."/>
            <person name="Huang I.-S."/>
            <person name="Laughinghouse H. IV."/>
        </authorList>
    </citation>
    <scope>NUCLEOTIDE SEQUENCE [LARGE SCALE GENOMIC DNA]</scope>
    <source>
        <strain evidence="10 11">BLCC-F167</strain>
    </source>
</reference>
<keyword evidence="5 8" id="KW-0812">Transmembrane</keyword>
<dbReference type="InterPro" id="IPR038731">
    <property type="entry name" value="RgtA/B/C-like"/>
</dbReference>
<evidence type="ECO:0000256" key="8">
    <source>
        <dbReference type="SAM" id="Phobius"/>
    </source>
</evidence>
<evidence type="ECO:0000313" key="10">
    <source>
        <dbReference type="EMBL" id="MFB2839301.1"/>
    </source>
</evidence>
<evidence type="ECO:0000256" key="6">
    <source>
        <dbReference type="ARBA" id="ARBA00022989"/>
    </source>
</evidence>
<keyword evidence="4" id="KW-0808">Transferase</keyword>
<keyword evidence="11" id="KW-1185">Reference proteome</keyword>
<evidence type="ECO:0000256" key="3">
    <source>
        <dbReference type="ARBA" id="ARBA00022676"/>
    </source>
</evidence>
<feature type="transmembrane region" description="Helical" evidence="8">
    <location>
        <begin position="64"/>
        <end position="85"/>
    </location>
</feature>
<evidence type="ECO:0000259" key="9">
    <source>
        <dbReference type="Pfam" id="PF13231"/>
    </source>
</evidence>
<dbReference type="PANTHER" id="PTHR33908">
    <property type="entry name" value="MANNOSYLTRANSFERASE YKCB-RELATED"/>
    <property type="match status" value="1"/>
</dbReference>
<feature type="domain" description="Glycosyltransferase RgtA/B/C/D-like" evidence="9">
    <location>
        <begin position="45"/>
        <end position="203"/>
    </location>
</feature>
<evidence type="ECO:0000256" key="2">
    <source>
        <dbReference type="ARBA" id="ARBA00022475"/>
    </source>
</evidence>
<feature type="transmembrane region" description="Helical" evidence="8">
    <location>
        <begin position="316"/>
        <end position="337"/>
    </location>
</feature>
<accession>A0ABV4WW38</accession>
<dbReference type="InterPro" id="IPR050297">
    <property type="entry name" value="LipidA_mod_glycosyltrf_83"/>
</dbReference>
<keyword evidence="6 8" id="KW-1133">Transmembrane helix</keyword>
<evidence type="ECO:0000313" key="11">
    <source>
        <dbReference type="Proteomes" id="UP001576780"/>
    </source>
</evidence>
<keyword evidence="3" id="KW-0328">Glycosyltransferase</keyword>
<dbReference type="Pfam" id="PF13231">
    <property type="entry name" value="PMT_2"/>
    <property type="match status" value="1"/>
</dbReference>
<evidence type="ECO:0000256" key="7">
    <source>
        <dbReference type="ARBA" id="ARBA00023136"/>
    </source>
</evidence>
<sequence length="509" mass="58293">MIIWILALAKLMVHFLTNGQYGYQIDELYYIACGEHLDWGYTELPPLVPVIVNLSRSLFGDSLFSIRFFAAIAGALLVVITGLMVRELGGGKFAQCLAGLAIIFSPYYLFIQTILTMNAFEPLIWTLCAFIILLSVKYRMPQLWYLAGFIVGIGLLNKYSMLFFGFSLLVGLCLTPYRQIFGEKWIWTANLIAIIMILPNLLWQNQHGWPFFEHQAAANLSSKKPLLESMVDLFIQPILMMQPLTLPVWLAGIYYYLRSPDGKLYRFFGWSFLVLFAIFFVLGGKSYYLAPIYPVLFAPGAIMVEKFVRHKKRWKTSIFVALFASSVFLIPMSLPILPLPTLLQISKFYSSIYTLPDRESTDLNSIEAPWHFRQMLGWEDIAAQASKVYHSLALSDRSDVAILTWDYGYASAIDFFSKKYNIPKVISGAHAFYFWGPRDYSGKIVISVGGDFDYLQKLFKQVEKVDTITHENTIGIKSTIPIYICKEIQVSLQHDWSDFKAYFGEVYRQ</sequence>
<keyword evidence="2" id="KW-1003">Cell membrane</keyword>
<feature type="transmembrane region" description="Helical" evidence="8">
    <location>
        <begin position="288"/>
        <end position="304"/>
    </location>
</feature>
<evidence type="ECO:0000256" key="1">
    <source>
        <dbReference type="ARBA" id="ARBA00004651"/>
    </source>
</evidence>
<dbReference type="RefSeq" id="WP_413281578.1">
    <property type="nucleotide sequence ID" value="NZ_JBHFNT010000302.1"/>
</dbReference>
<feature type="transmembrane region" description="Helical" evidence="8">
    <location>
        <begin position="234"/>
        <end position="257"/>
    </location>
</feature>
<dbReference type="PANTHER" id="PTHR33908:SF11">
    <property type="entry name" value="MEMBRANE PROTEIN"/>
    <property type="match status" value="1"/>
</dbReference>
<feature type="transmembrane region" description="Helical" evidence="8">
    <location>
        <begin position="144"/>
        <end position="173"/>
    </location>
</feature>
<evidence type="ECO:0000256" key="4">
    <source>
        <dbReference type="ARBA" id="ARBA00022679"/>
    </source>
</evidence>
<feature type="transmembrane region" description="Helical" evidence="8">
    <location>
        <begin position="185"/>
        <end position="203"/>
    </location>
</feature>
<feature type="transmembrane region" description="Helical" evidence="8">
    <location>
        <begin position="264"/>
        <end position="282"/>
    </location>
</feature>
<proteinExistence type="predicted"/>
<evidence type="ECO:0000256" key="5">
    <source>
        <dbReference type="ARBA" id="ARBA00022692"/>
    </source>
</evidence>
<comment type="subcellular location">
    <subcellularLocation>
        <location evidence="1">Cell membrane</location>
        <topology evidence="1">Multi-pass membrane protein</topology>
    </subcellularLocation>
</comment>
<keyword evidence="7 8" id="KW-0472">Membrane</keyword>
<protein>
    <submittedName>
        <fullName evidence="10">Glycosyltransferase family 39 protein</fullName>
    </submittedName>
</protein>
<name>A0ABV4WW38_9CYAN</name>
<gene>
    <name evidence="10" type="ORF">ACE1CA_32830</name>
</gene>
<dbReference type="Proteomes" id="UP001576780">
    <property type="component" value="Unassembled WGS sequence"/>
</dbReference>
<feature type="transmembrane region" description="Helical" evidence="8">
    <location>
        <begin position="122"/>
        <end position="138"/>
    </location>
</feature>